<sequence>MKKIIATLSLSITALLVVFVLQYNSGAKTTEEAMTIAGLSALEVLYEKKTEEGSILLYRVPGEEQISLAFLDRSFFGYEYIDGSIQYETTTLEEQAGLTYVALRQSDDIPYTIYAGVTKNPDLFEVLVTEPTFSIAHSAKIFESAVEGTYIWMAYSPDFTGDNFSLIGLSEAGDIIGHLEHDGTTLTIHSIDPSEAQ</sequence>
<evidence type="ECO:0000313" key="2">
    <source>
        <dbReference type="EMBL" id="UUF07978.1"/>
    </source>
</evidence>
<evidence type="ECO:0000313" key="1">
    <source>
        <dbReference type="EMBL" id="UUF06754.1"/>
    </source>
</evidence>
<dbReference type="Proteomes" id="UP001058072">
    <property type="component" value="Chromosome"/>
</dbReference>
<gene>
    <name evidence="1" type="ORF">J0J69_04015</name>
    <name evidence="2" type="ORF">J0J70_10195</name>
</gene>
<evidence type="ECO:0000313" key="3">
    <source>
        <dbReference type="Proteomes" id="UP001058016"/>
    </source>
</evidence>
<dbReference type="EMBL" id="CP071249">
    <property type="protein sequence ID" value="UUF06754.1"/>
    <property type="molecule type" value="Genomic_DNA"/>
</dbReference>
<name>A0A9Q9FE50_9FIRM</name>
<dbReference type="RefSeq" id="WP_212725012.1">
    <property type="nucleotide sequence ID" value="NZ_CP071249.1"/>
</dbReference>
<organism evidence="2 4">
    <name type="scientific">Turicibacter bilis</name>
    <dbReference type="NCBI Taxonomy" id="2735723"/>
    <lineage>
        <taxon>Bacteria</taxon>
        <taxon>Bacillati</taxon>
        <taxon>Bacillota</taxon>
        <taxon>Erysipelotrichia</taxon>
        <taxon>Erysipelotrichales</taxon>
        <taxon>Turicibacteraceae</taxon>
        <taxon>Turicibacter</taxon>
    </lineage>
</organism>
<reference evidence="2 3" key="1">
    <citation type="submission" date="2021-03" db="EMBL/GenBank/DDBJ databases">
        <title>Comparative Genomics and Metabolomics in the genus Turicibacter.</title>
        <authorList>
            <person name="Maki J."/>
            <person name="Looft T."/>
        </authorList>
    </citation>
    <scope>NUCLEOTIDE SEQUENCE</scope>
    <source>
        <strain evidence="2">ISU324</strain>
        <strain evidence="1 3">MMM721</strain>
    </source>
</reference>
<dbReference type="AlphaFoldDB" id="A0A9Q9FE50"/>
<protein>
    <submittedName>
        <fullName evidence="2">Uncharacterized protein</fullName>
    </submittedName>
</protein>
<dbReference type="EMBL" id="CP071250">
    <property type="protein sequence ID" value="UUF07978.1"/>
    <property type="molecule type" value="Genomic_DNA"/>
</dbReference>
<keyword evidence="3" id="KW-1185">Reference proteome</keyword>
<evidence type="ECO:0000313" key="4">
    <source>
        <dbReference type="Proteomes" id="UP001058072"/>
    </source>
</evidence>
<dbReference type="Proteomes" id="UP001058016">
    <property type="component" value="Chromosome"/>
</dbReference>
<accession>A0A9Q9FE50</accession>
<proteinExistence type="predicted"/>